<dbReference type="Proteomes" id="UP000250462">
    <property type="component" value="Unassembled WGS sequence"/>
</dbReference>
<dbReference type="Gene3D" id="1.10.150.290">
    <property type="entry name" value="S-adenosyl-L-methionine-dependent methyltransferases"/>
    <property type="match status" value="1"/>
</dbReference>
<evidence type="ECO:0000313" key="2">
    <source>
        <dbReference type="Proteomes" id="UP000250462"/>
    </source>
</evidence>
<dbReference type="GO" id="GO:0030798">
    <property type="term" value="F:trans-aconitate 2-methyltransferase activity"/>
    <property type="evidence" value="ECO:0007669"/>
    <property type="project" value="UniProtKB-EC"/>
</dbReference>
<dbReference type="OrthoDB" id="9795085at2"/>
<organism evidence="1 2">
    <name type="scientific">Phytoactinopolyspora halophila</name>
    <dbReference type="NCBI Taxonomy" id="1981511"/>
    <lineage>
        <taxon>Bacteria</taxon>
        <taxon>Bacillati</taxon>
        <taxon>Actinomycetota</taxon>
        <taxon>Actinomycetes</taxon>
        <taxon>Jiangellales</taxon>
        <taxon>Jiangellaceae</taxon>
        <taxon>Phytoactinopolyspora</taxon>
    </lineage>
</organism>
<gene>
    <name evidence="1" type="ORF">DPM12_16580</name>
</gene>
<dbReference type="PANTHER" id="PTHR43861">
    <property type="entry name" value="TRANS-ACONITATE 2-METHYLTRANSFERASE-RELATED"/>
    <property type="match status" value="1"/>
</dbReference>
<dbReference type="Pfam" id="PF13489">
    <property type="entry name" value="Methyltransf_23"/>
    <property type="match status" value="1"/>
</dbReference>
<proteinExistence type="predicted"/>
<dbReference type="Gene3D" id="3.40.50.150">
    <property type="entry name" value="Vaccinia Virus protein VP39"/>
    <property type="match status" value="1"/>
</dbReference>
<protein>
    <submittedName>
        <fullName evidence="1">Trans-aconitate 2-methyltransferase</fullName>
        <ecNumber evidence="1">2.1.1.144</ecNumber>
    </submittedName>
</protein>
<dbReference type="EMBL" id="QMIG01000020">
    <property type="protein sequence ID" value="RAW11450.1"/>
    <property type="molecule type" value="Genomic_DNA"/>
</dbReference>
<dbReference type="InterPro" id="IPR023149">
    <property type="entry name" value="Trans_acon_MeTrfase_C"/>
</dbReference>
<dbReference type="SUPFAM" id="SSF53335">
    <property type="entry name" value="S-adenosyl-L-methionine-dependent methyltransferases"/>
    <property type="match status" value="1"/>
</dbReference>
<dbReference type="EC" id="2.1.1.144" evidence="1"/>
<keyword evidence="2" id="KW-1185">Reference proteome</keyword>
<accession>A0A329QGM5</accession>
<reference evidence="1 2" key="1">
    <citation type="submission" date="2018-06" db="EMBL/GenBank/DDBJ databases">
        <title>Phytoactinopolyspora halophila sp. nov., a novel halophilic actinomycete isolated from a saline soil in China.</title>
        <authorList>
            <person name="Tang S.-K."/>
        </authorList>
    </citation>
    <scope>NUCLEOTIDE SEQUENCE [LARGE SCALE GENOMIC DNA]</scope>
    <source>
        <strain evidence="1 2">YIM 96934</strain>
    </source>
</reference>
<sequence>MYHDARPSVWDPQQYLLYAEQRARPFHDLVARIPVERPDYVVDLGCGPGGLTAKLERRWPGAKIVGVDASAEMIQRARGCEGVEFVRADVREWAPEAAVDVMVSNAMLQWVPEHARVLRRLASFLAPGGWLAFQVPGNYEEPAHVEMRDLAASARWADRIEVAWPVVHDPVEYVDVLCDLGMAVDVWETTYVHLLDGPDDVLEWLRGSGLRPVIAQLSEAEADEFVEQYRARLHEAYPAGRHGTVLRYRRIFAVGHI</sequence>
<dbReference type="PANTHER" id="PTHR43861:SF1">
    <property type="entry name" value="TRANS-ACONITATE 2-METHYLTRANSFERASE"/>
    <property type="match status" value="1"/>
</dbReference>
<dbReference type="AlphaFoldDB" id="A0A329QGM5"/>
<dbReference type="NCBIfam" id="NF010703">
    <property type="entry name" value="PRK14103.1"/>
    <property type="match status" value="1"/>
</dbReference>
<keyword evidence="1" id="KW-0489">Methyltransferase</keyword>
<name>A0A329QGM5_9ACTN</name>
<keyword evidence="1" id="KW-0808">Transferase</keyword>
<evidence type="ECO:0000313" key="1">
    <source>
        <dbReference type="EMBL" id="RAW11450.1"/>
    </source>
</evidence>
<dbReference type="InterPro" id="IPR029063">
    <property type="entry name" value="SAM-dependent_MTases_sf"/>
</dbReference>
<dbReference type="GO" id="GO:0032259">
    <property type="term" value="P:methylation"/>
    <property type="evidence" value="ECO:0007669"/>
    <property type="project" value="UniProtKB-KW"/>
</dbReference>
<comment type="caution">
    <text evidence="1">The sequence shown here is derived from an EMBL/GenBank/DDBJ whole genome shotgun (WGS) entry which is preliminary data.</text>
</comment>
<dbReference type="CDD" id="cd02440">
    <property type="entry name" value="AdoMet_MTases"/>
    <property type="match status" value="1"/>
</dbReference>